<dbReference type="AlphaFoldDB" id="A0A511DPE9"/>
<keyword evidence="2" id="KW-1185">Reference proteome</keyword>
<sequence length="644" mass="69265">MAAARRGAFVGRHRELELFRQAVELPTGVEPPFAVLHVHGPGGIGKSALLRMYGDVARAAGATVVRIDGRDTPDPRAIRDAARAPADGRLVLLVDAYELLGPLDGWVREELVPALPGDALTVLAGREPPSQGWLDDPAWRALSRVVGLGPLDADEAAGLLTSADLPAGTRAEVLALARGHPLALTVAAELAAGPGHGTPVVGPALLETLVPRLVDAAPGPRHRDALRVCATARTTTEALLRDVVPDGHGPGAGELFDWLRARSWVEVGDRGLVPHDLVRDVLVADLRWRDPDAAESLYQRLRQWTVERVRTASAGTREQAMLDLLFEFRHTRRMATWYDWSTFGLVRGRPIEPDELPALREIVVGHVGPEAAGAVLAWVDEQPGGVVVIGDRGQVDGAMVSITLHDASRRILRTDPLAARAREWACSRGLRPDHEVTAVRFLAHREHAERRSPMQDVVSVRTIREVATRSCLAFDMAMTADPAFNGPLLETIGFARIPELDAVQGTRETATYVLDVRTRPSNSFSDIVGGPAPGPAGVDPDAVRAALRDLHRPDRLAASGLATTTGTTGDDLRAALLTAIDALRADPRDARLHRVLDRTFVRPAGTQEKAAEVLGLPFSTYRRHLAAAIVRVASLVAAALVDRN</sequence>
<reference evidence="1 2" key="1">
    <citation type="submission" date="2019-07" db="EMBL/GenBank/DDBJ databases">
        <title>Whole genome shotgun sequence of Pseudonocardia sulfidoxydans NBRC 16205.</title>
        <authorList>
            <person name="Hosoyama A."/>
            <person name="Uohara A."/>
            <person name="Ohji S."/>
            <person name="Ichikawa N."/>
        </authorList>
    </citation>
    <scope>NUCLEOTIDE SEQUENCE [LARGE SCALE GENOMIC DNA]</scope>
    <source>
        <strain evidence="1 2">NBRC 16205</strain>
    </source>
</reference>
<gene>
    <name evidence="1" type="ORF">PSU4_38820</name>
</gene>
<protein>
    <recommendedName>
        <fullName evidence="3">Orc1-like AAA ATPase domain-containing protein</fullName>
    </recommendedName>
</protein>
<name>A0A511DPE9_9PSEU</name>
<accession>A0A511DPE9</accession>
<dbReference type="EMBL" id="BJVJ01000042">
    <property type="protein sequence ID" value="GEL24928.1"/>
    <property type="molecule type" value="Genomic_DNA"/>
</dbReference>
<proteinExistence type="predicted"/>
<dbReference type="Proteomes" id="UP000321685">
    <property type="component" value="Unassembled WGS sequence"/>
</dbReference>
<dbReference type="SUPFAM" id="SSF52540">
    <property type="entry name" value="P-loop containing nucleoside triphosphate hydrolases"/>
    <property type="match status" value="1"/>
</dbReference>
<evidence type="ECO:0000313" key="1">
    <source>
        <dbReference type="EMBL" id="GEL24928.1"/>
    </source>
</evidence>
<evidence type="ECO:0008006" key="3">
    <source>
        <dbReference type="Google" id="ProtNLM"/>
    </source>
</evidence>
<organism evidence="1 2">
    <name type="scientific">Pseudonocardia sulfidoxydans NBRC 16205</name>
    <dbReference type="NCBI Taxonomy" id="1223511"/>
    <lineage>
        <taxon>Bacteria</taxon>
        <taxon>Bacillati</taxon>
        <taxon>Actinomycetota</taxon>
        <taxon>Actinomycetes</taxon>
        <taxon>Pseudonocardiales</taxon>
        <taxon>Pseudonocardiaceae</taxon>
        <taxon>Pseudonocardia</taxon>
    </lineage>
</organism>
<evidence type="ECO:0000313" key="2">
    <source>
        <dbReference type="Proteomes" id="UP000321685"/>
    </source>
</evidence>
<comment type="caution">
    <text evidence="1">The sequence shown here is derived from an EMBL/GenBank/DDBJ whole genome shotgun (WGS) entry which is preliminary data.</text>
</comment>
<dbReference type="InterPro" id="IPR027417">
    <property type="entry name" value="P-loop_NTPase"/>
</dbReference>